<dbReference type="PANTHER" id="PTHR10704">
    <property type="entry name" value="CARBOHYDRATE SULFOTRANSFERASE"/>
    <property type="match status" value="1"/>
</dbReference>
<evidence type="ECO:0000256" key="2">
    <source>
        <dbReference type="SAM" id="SignalP"/>
    </source>
</evidence>
<evidence type="ECO:0000256" key="1">
    <source>
        <dbReference type="SAM" id="MobiDB-lite"/>
    </source>
</evidence>
<evidence type="ECO:0008006" key="5">
    <source>
        <dbReference type="Google" id="ProtNLM"/>
    </source>
</evidence>
<feature type="compositionally biased region" description="Basic and acidic residues" evidence="1">
    <location>
        <begin position="153"/>
        <end position="173"/>
    </location>
</feature>
<feature type="region of interest" description="Disordered" evidence="1">
    <location>
        <begin position="114"/>
        <end position="177"/>
    </location>
</feature>
<proteinExistence type="predicted"/>
<accession>A0AAV2RG48</accession>
<sequence length="362" mass="39592">KQPRRTGLLLILLCSTILFFLLSGSTQQQPTHPGPALLPSTYTHRGIKDFKSPEYTAPGDTGSVVDTGSNGDTGTARDTGSAQDTGSVPDIGTVADTGAATDTGIVAGLDVIADTGSVGDTGPSGPEEDVQSNSDTGIGPPGLPDVSPEPDADSLHQEDSKQIKDQKNDDTSKNDPGLLTTIRQIALTTIMDTIIQRQREIIAQEMEGYSFHRRLKAKSAADLIPDQGGRPVRSIVITTWRSGSTFIGDILNSHPASYYHYEPLLDFDIVQVRSGSDAAQAKHNLRHLLTCNYTDMNHYLNYAPDHPWLLTHNTPLWKYCQTWPEVCLMPEFLSPFCNLFPFQSLKTVRLRLNLTKDFLEDK</sequence>
<evidence type="ECO:0000313" key="4">
    <source>
        <dbReference type="Proteomes" id="UP001497623"/>
    </source>
</evidence>
<dbReference type="GO" id="GO:0001517">
    <property type="term" value="F:N-acetylglucosamine 6-O-sulfotransferase activity"/>
    <property type="evidence" value="ECO:0007669"/>
    <property type="project" value="TreeGrafter"/>
</dbReference>
<organism evidence="3 4">
    <name type="scientific">Meganyctiphanes norvegica</name>
    <name type="common">Northern krill</name>
    <name type="synonym">Thysanopoda norvegica</name>
    <dbReference type="NCBI Taxonomy" id="48144"/>
    <lineage>
        <taxon>Eukaryota</taxon>
        <taxon>Metazoa</taxon>
        <taxon>Ecdysozoa</taxon>
        <taxon>Arthropoda</taxon>
        <taxon>Crustacea</taxon>
        <taxon>Multicrustacea</taxon>
        <taxon>Malacostraca</taxon>
        <taxon>Eumalacostraca</taxon>
        <taxon>Eucarida</taxon>
        <taxon>Euphausiacea</taxon>
        <taxon>Euphausiidae</taxon>
        <taxon>Meganyctiphanes</taxon>
    </lineage>
</organism>
<evidence type="ECO:0000313" key="3">
    <source>
        <dbReference type="EMBL" id="CAL4122358.1"/>
    </source>
</evidence>
<dbReference type="EMBL" id="CAXKWB010019991">
    <property type="protein sequence ID" value="CAL4122358.1"/>
    <property type="molecule type" value="Genomic_DNA"/>
</dbReference>
<dbReference type="PANTHER" id="PTHR10704:SF44">
    <property type="entry name" value="LD35051P-RELATED"/>
    <property type="match status" value="1"/>
</dbReference>
<gene>
    <name evidence="3" type="ORF">MNOR_LOCUS23080</name>
</gene>
<dbReference type="SUPFAM" id="SSF52540">
    <property type="entry name" value="P-loop containing nucleoside triphosphate hydrolases"/>
    <property type="match status" value="1"/>
</dbReference>
<protein>
    <recommendedName>
        <fullName evidence="5">Sulfotransferase</fullName>
    </recommendedName>
</protein>
<dbReference type="AlphaFoldDB" id="A0AAV2RG48"/>
<dbReference type="InterPro" id="IPR027417">
    <property type="entry name" value="P-loop_NTPase"/>
</dbReference>
<dbReference type="GO" id="GO:0006790">
    <property type="term" value="P:sulfur compound metabolic process"/>
    <property type="evidence" value="ECO:0007669"/>
    <property type="project" value="TreeGrafter"/>
</dbReference>
<feature type="compositionally biased region" description="Polar residues" evidence="1">
    <location>
        <begin position="64"/>
        <end position="86"/>
    </location>
</feature>
<dbReference type="GO" id="GO:0006044">
    <property type="term" value="P:N-acetylglucosamine metabolic process"/>
    <property type="evidence" value="ECO:0007669"/>
    <property type="project" value="TreeGrafter"/>
</dbReference>
<name>A0AAV2RG48_MEGNR</name>
<comment type="caution">
    <text evidence="3">The sequence shown here is derived from an EMBL/GenBank/DDBJ whole genome shotgun (WGS) entry which is preliminary data.</text>
</comment>
<dbReference type="Gene3D" id="3.40.50.300">
    <property type="entry name" value="P-loop containing nucleotide triphosphate hydrolases"/>
    <property type="match status" value="1"/>
</dbReference>
<keyword evidence="4" id="KW-1185">Reference proteome</keyword>
<feature type="chain" id="PRO_5043808278" description="Sulfotransferase" evidence="2">
    <location>
        <begin position="29"/>
        <end position="362"/>
    </location>
</feature>
<feature type="region of interest" description="Disordered" evidence="1">
    <location>
        <begin position="49"/>
        <end position="95"/>
    </location>
</feature>
<feature type="non-terminal residue" evidence="3">
    <location>
        <position position="362"/>
    </location>
</feature>
<dbReference type="Proteomes" id="UP001497623">
    <property type="component" value="Unassembled WGS sequence"/>
</dbReference>
<reference evidence="3 4" key="1">
    <citation type="submission" date="2024-05" db="EMBL/GenBank/DDBJ databases">
        <authorList>
            <person name="Wallberg A."/>
        </authorList>
    </citation>
    <scope>NUCLEOTIDE SEQUENCE [LARGE SCALE GENOMIC DNA]</scope>
</reference>
<feature type="signal peptide" evidence="2">
    <location>
        <begin position="1"/>
        <end position="28"/>
    </location>
</feature>
<feature type="non-terminal residue" evidence="3">
    <location>
        <position position="1"/>
    </location>
</feature>
<dbReference type="InterPro" id="IPR051135">
    <property type="entry name" value="Gal/GlcNAc/GalNAc_ST"/>
</dbReference>
<keyword evidence="2" id="KW-0732">Signal</keyword>